<proteinExistence type="predicted"/>
<comment type="caution">
    <text evidence="2">The sequence shown here is derived from an EMBL/GenBank/DDBJ whole genome shotgun (WGS) entry which is preliminary data.</text>
</comment>
<dbReference type="GeneID" id="70244995"/>
<name>A0AAD4L487_9EURO</name>
<protein>
    <submittedName>
        <fullName evidence="2">Mitochondrial respiratory complex I chaperone</fullName>
    </submittedName>
</protein>
<dbReference type="Proteomes" id="UP001201262">
    <property type="component" value="Unassembled WGS sequence"/>
</dbReference>
<accession>A0AAD4L487</accession>
<keyword evidence="1" id="KW-0677">Repeat</keyword>
<dbReference type="EMBL" id="JAJTJA010000001">
    <property type="protein sequence ID" value="KAH8704731.1"/>
    <property type="molecule type" value="Genomic_DNA"/>
</dbReference>
<dbReference type="PANTHER" id="PTHR47939">
    <property type="entry name" value="MEMBRANE-ASSOCIATED SALT-INDUCIBLE PROTEIN-LIKE"/>
    <property type="match status" value="1"/>
</dbReference>
<dbReference type="InterPro" id="IPR050667">
    <property type="entry name" value="PPR-containing_protein"/>
</dbReference>
<keyword evidence="3" id="KW-1185">Reference proteome</keyword>
<reference evidence="2" key="1">
    <citation type="submission" date="2021-12" db="EMBL/GenBank/DDBJ databases">
        <title>Convergent genome expansion in fungi linked to evolution of root-endophyte symbiosis.</title>
        <authorList>
            <consortium name="DOE Joint Genome Institute"/>
            <person name="Ke Y.-H."/>
            <person name="Bonito G."/>
            <person name="Liao H.-L."/>
            <person name="Looney B."/>
            <person name="Rojas-Flechas A."/>
            <person name="Nash J."/>
            <person name="Hameed K."/>
            <person name="Schadt C."/>
            <person name="Martin F."/>
            <person name="Crous P.W."/>
            <person name="Miettinen O."/>
            <person name="Magnuson J.K."/>
            <person name="Labbe J."/>
            <person name="Jacobson D."/>
            <person name="Doktycz M.J."/>
            <person name="Veneault-Fourrey C."/>
            <person name="Kuo A."/>
            <person name="Mondo S."/>
            <person name="Calhoun S."/>
            <person name="Riley R."/>
            <person name="Ohm R."/>
            <person name="LaButti K."/>
            <person name="Andreopoulos B."/>
            <person name="Pangilinan J."/>
            <person name="Nolan M."/>
            <person name="Tritt A."/>
            <person name="Clum A."/>
            <person name="Lipzen A."/>
            <person name="Daum C."/>
            <person name="Barry K."/>
            <person name="Grigoriev I.V."/>
            <person name="Vilgalys R."/>
        </authorList>
    </citation>
    <scope>NUCLEOTIDE SEQUENCE</scope>
    <source>
        <strain evidence="2">PMI_201</strain>
    </source>
</reference>
<organism evidence="2 3">
    <name type="scientific">Talaromyces proteolyticus</name>
    <dbReference type="NCBI Taxonomy" id="1131652"/>
    <lineage>
        <taxon>Eukaryota</taxon>
        <taxon>Fungi</taxon>
        <taxon>Dikarya</taxon>
        <taxon>Ascomycota</taxon>
        <taxon>Pezizomycotina</taxon>
        <taxon>Eurotiomycetes</taxon>
        <taxon>Eurotiomycetidae</taxon>
        <taxon>Eurotiales</taxon>
        <taxon>Trichocomaceae</taxon>
        <taxon>Talaromyces</taxon>
        <taxon>Talaromyces sect. Bacilispori</taxon>
    </lineage>
</organism>
<evidence type="ECO:0000256" key="1">
    <source>
        <dbReference type="ARBA" id="ARBA00022737"/>
    </source>
</evidence>
<dbReference type="PANTHER" id="PTHR47939:SF13">
    <property type="entry name" value="OS03G0201400 PROTEIN"/>
    <property type="match status" value="1"/>
</dbReference>
<sequence length="797" mass="89927">MQSHLTRRVFRAILNNEPVCFSPRRSRIYSPSSILHTGQIYNRHVQSRGFFAFPTPSRTETANVPASEIGLQAMSELVKSLSTRRRPPPFDVLCKSYQDFLEARAEEPGVITDFHAKRLVDTYEYIKSNQQEQDGKEWQIFRSAEISETVLYVLSRAICHPDSHDHVRTMAHNAYDCLVASSEQNSTEISYGALLAYIKILANCSNPVYAERVAMRSWPMLKASADLSLHELPWICIIRGLALKRDRVRVDNFVNTLSAEYDYIFTPLDQEELVKELIEQNDVHAAKIIYECPLPLQEKPTQATEIAVSKASILSGDVAFAGKLLKKYASSPSTETRDVLLLMEAAKGNGAPALTKKLDDWSSKNPSILHGLSVSCVNDLVQYANFIGNSQLAVEYSELITKWNLKSDGDSLLLLKLESCVKSSDIKGTLSILSSLEEGDASTNISLSMRYRLIKLLCQYPHDDAAYDQISKLLDPLIQDNTQIEPETLAALTGILASRNEWDALSQLLRPRLSSYALINERPIIRSALLNFIHNKEQDDENIWRAYQLLRIAFPETEAESRIAIMNVFFERKMIDKACEVFGHMRHASSRNQHPTVDAYVSCFLGLSRVADWENVKLIRNMLRLDVDVEPSTRLQNAVMLALAACEKPDDAMDVFREILRSDDGPTHTTLAIFFKVCQSLPNGVAEAAKMMQKITMLEIPLDRSLYLAYIKALAAQGEQDTVTQALDALHSKIGQSPDADMIAQIYNVCPHEIAKDVIEEWTKAKFPTVWSQLDSAQRTEREEGMYFEGFEEVLEL</sequence>
<dbReference type="Gene3D" id="1.25.40.10">
    <property type="entry name" value="Tetratricopeptide repeat domain"/>
    <property type="match status" value="1"/>
</dbReference>
<gene>
    <name evidence="2" type="ORF">BGW36DRAFT_366081</name>
</gene>
<dbReference type="InterPro" id="IPR011990">
    <property type="entry name" value="TPR-like_helical_dom_sf"/>
</dbReference>
<evidence type="ECO:0000313" key="2">
    <source>
        <dbReference type="EMBL" id="KAH8704731.1"/>
    </source>
</evidence>
<dbReference type="RefSeq" id="XP_046077352.1">
    <property type="nucleotide sequence ID" value="XM_046214708.1"/>
</dbReference>
<evidence type="ECO:0000313" key="3">
    <source>
        <dbReference type="Proteomes" id="UP001201262"/>
    </source>
</evidence>
<dbReference type="AlphaFoldDB" id="A0AAD4L487"/>